<reference evidence="2 3" key="1">
    <citation type="journal article" date="2019" name="Int. J. Syst. Evol. Microbiol.">
        <title>The Global Catalogue of Microorganisms (GCM) 10K type strain sequencing project: providing services to taxonomists for standard genome sequencing and annotation.</title>
        <authorList>
            <consortium name="The Broad Institute Genomics Platform"/>
            <consortium name="The Broad Institute Genome Sequencing Center for Infectious Disease"/>
            <person name="Wu L."/>
            <person name="Ma J."/>
        </authorList>
    </citation>
    <scope>NUCLEOTIDE SEQUENCE [LARGE SCALE GENOMIC DNA]</scope>
    <source>
        <strain evidence="2 3">JCM 13850</strain>
    </source>
</reference>
<keyword evidence="3" id="KW-1185">Reference proteome</keyword>
<feature type="domain" description="Tox-PL" evidence="1">
    <location>
        <begin position="14"/>
        <end position="125"/>
    </location>
</feature>
<sequence>MTEPAQLEGSRTSNALECALAFLKTWYGEPAAAGSVRYDPGDALSILRGEPHARERAERTLGAAFRYVGPDAAALDAIRDRLLRLGHGHAALIVNGWHPSEGTGTHAWNACNHEGRIAWLDTCRGERGPEPLYPDVHGVWAIITDAAGRGMP</sequence>
<accession>A0ABN2Y870</accession>
<proteinExistence type="predicted"/>
<evidence type="ECO:0000259" key="1">
    <source>
        <dbReference type="Pfam" id="PF15644"/>
    </source>
</evidence>
<gene>
    <name evidence="2" type="ORF">GCM10009727_09100</name>
</gene>
<name>A0ABN2Y870_9ACTN</name>
<comment type="caution">
    <text evidence="2">The sequence shown here is derived from an EMBL/GenBank/DDBJ whole genome shotgun (WGS) entry which is preliminary data.</text>
</comment>
<dbReference type="InterPro" id="IPR028908">
    <property type="entry name" value="Tox-PL_dom"/>
</dbReference>
<evidence type="ECO:0000313" key="2">
    <source>
        <dbReference type="EMBL" id="GAA2122839.1"/>
    </source>
</evidence>
<evidence type="ECO:0000313" key="3">
    <source>
        <dbReference type="Proteomes" id="UP001501020"/>
    </source>
</evidence>
<dbReference type="RefSeq" id="WP_344261753.1">
    <property type="nucleotide sequence ID" value="NZ_BAAAMR010000005.1"/>
</dbReference>
<protein>
    <recommendedName>
        <fullName evidence="1">Tox-PL domain-containing protein</fullName>
    </recommendedName>
</protein>
<dbReference type="EMBL" id="BAAAMR010000005">
    <property type="protein sequence ID" value="GAA2122839.1"/>
    <property type="molecule type" value="Genomic_DNA"/>
</dbReference>
<dbReference type="Pfam" id="PF15644">
    <property type="entry name" value="Gln_amidase"/>
    <property type="match status" value="1"/>
</dbReference>
<dbReference type="Proteomes" id="UP001501020">
    <property type="component" value="Unassembled WGS sequence"/>
</dbReference>
<organism evidence="2 3">
    <name type="scientific">Actinomadura napierensis</name>
    <dbReference type="NCBI Taxonomy" id="267854"/>
    <lineage>
        <taxon>Bacteria</taxon>
        <taxon>Bacillati</taxon>
        <taxon>Actinomycetota</taxon>
        <taxon>Actinomycetes</taxon>
        <taxon>Streptosporangiales</taxon>
        <taxon>Thermomonosporaceae</taxon>
        <taxon>Actinomadura</taxon>
    </lineage>
</organism>